<feature type="transmembrane region" description="Helical" evidence="7">
    <location>
        <begin position="182"/>
        <end position="211"/>
    </location>
</feature>
<dbReference type="Pfam" id="PF00528">
    <property type="entry name" value="BPD_transp_1"/>
    <property type="match status" value="1"/>
</dbReference>
<accession>A0A7W4VV31</accession>
<comment type="subcellular location">
    <subcellularLocation>
        <location evidence="1 7">Cell membrane</location>
        <topology evidence="1 7">Multi-pass membrane protein</topology>
    </subcellularLocation>
</comment>
<keyword evidence="4 7" id="KW-0812">Transmembrane</keyword>
<keyword evidence="2 7" id="KW-0813">Transport</keyword>
<dbReference type="RefSeq" id="WP_221199551.1">
    <property type="nucleotide sequence ID" value="NZ_JACHWR010000001.1"/>
</dbReference>
<keyword evidence="5 7" id="KW-1133">Transmembrane helix</keyword>
<comment type="caution">
    <text evidence="9">The sequence shown here is derived from an EMBL/GenBank/DDBJ whole genome shotgun (WGS) entry which is preliminary data.</text>
</comment>
<dbReference type="EMBL" id="JACHWR010000001">
    <property type="protein sequence ID" value="MBB3042292.1"/>
    <property type="molecule type" value="Genomic_DNA"/>
</dbReference>
<feature type="transmembrane region" description="Helical" evidence="7">
    <location>
        <begin position="77"/>
        <end position="98"/>
    </location>
</feature>
<keyword evidence="3" id="KW-1003">Cell membrane</keyword>
<dbReference type="GO" id="GO:0005886">
    <property type="term" value="C:plasma membrane"/>
    <property type="evidence" value="ECO:0007669"/>
    <property type="project" value="UniProtKB-SubCell"/>
</dbReference>
<proteinExistence type="inferred from homology"/>
<dbReference type="PANTHER" id="PTHR30151">
    <property type="entry name" value="ALKANE SULFONATE ABC TRANSPORTER-RELATED, MEMBRANE SUBUNIT"/>
    <property type="match status" value="1"/>
</dbReference>
<dbReference type="InterPro" id="IPR035906">
    <property type="entry name" value="MetI-like_sf"/>
</dbReference>
<evidence type="ECO:0000256" key="2">
    <source>
        <dbReference type="ARBA" id="ARBA00022448"/>
    </source>
</evidence>
<dbReference type="Proteomes" id="UP000589626">
    <property type="component" value="Unassembled WGS sequence"/>
</dbReference>
<evidence type="ECO:0000256" key="5">
    <source>
        <dbReference type="ARBA" id="ARBA00022989"/>
    </source>
</evidence>
<dbReference type="AlphaFoldDB" id="A0A7W4VV31"/>
<comment type="similarity">
    <text evidence="7">Belongs to the binding-protein-dependent transport system permease family.</text>
</comment>
<evidence type="ECO:0000313" key="10">
    <source>
        <dbReference type="Proteomes" id="UP000589626"/>
    </source>
</evidence>
<evidence type="ECO:0000259" key="8">
    <source>
        <dbReference type="PROSITE" id="PS50928"/>
    </source>
</evidence>
<feature type="domain" description="ABC transmembrane type-1" evidence="8">
    <location>
        <begin position="66"/>
        <end position="254"/>
    </location>
</feature>
<name>A0A7W4VV31_9ACTN</name>
<dbReference type="GO" id="GO:0055085">
    <property type="term" value="P:transmembrane transport"/>
    <property type="evidence" value="ECO:0007669"/>
    <property type="project" value="InterPro"/>
</dbReference>
<dbReference type="PANTHER" id="PTHR30151:SF20">
    <property type="entry name" value="ABC TRANSPORTER PERMEASE PROTEIN HI_0355-RELATED"/>
    <property type="match status" value="1"/>
</dbReference>
<evidence type="ECO:0000256" key="7">
    <source>
        <dbReference type="RuleBase" id="RU363032"/>
    </source>
</evidence>
<dbReference type="PROSITE" id="PS50928">
    <property type="entry name" value="ABC_TM1"/>
    <property type="match status" value="1"/>
</dbReference>
<feature type="transmembrane region" description="Helical" evidence="7">
    <location>
        <begin position="231"/>
        <end position="253"/>
    </location>
</feature>
<evidence type="ECO:0000256" key="1">
    <source>
        <dbReference type="ARBA" id="ARBA00004651"/>
    </source>
</evidence>
<evidence type="ECO:0000256" key="3">
    <source>
        <dbReference type="ARBA" id="ARBA00022475"/>
    </source>
</evidence>
<evidence type="ECO:0000313" key="9">
    <source>
        <dbReference type="EMBL" id="MBB3042292.1"/>
    </source>
</evidence>
<feature type="transmembrane region" description="Helical" evidence="7">
    <location>
        <begin position="110"/>
        <end position="130"/>
    </location>
</feature>
<sequence>MSVTATRNRARAKSGVPFGRLLIPFAGAALVIALWELTVRVFAVPIYLVPAPSDVWTALVENRQILIDNLWPTATEAFLGFLLGNGVAILLAVCFVYSDLVYRAFYPVSVALRTIPIIAVAPVFVIMFGNGISSKVLIAALICFFPTLVNMVVGLKSVDPQTIELMKVLSARPWEIFFKARWYAALPFLFSSLEIAATSCVLGAIVAEWIGSEKGLGNLIIQATYDFRTPFLYAAMAVSSALAVAGVLLIALLKRLVVRWK</sequence>
<feature type="transmembrane region" description="Helical" evidence="7">
    <location>
        <begin position="136"/>
        <end position="155"/>
    </location>
</feature>
<dbReference type="InterPro" id="IPR000515">
    <property type="entry name" value="MetI-like"/>
</dbReference>
<dbReference type="Gene3D" id="1.10.3720.10">
    <property type="entry name" value="MetI-like"/>
    <property type="match status" value="1"/>
</dbReference>
<evidence type="ECO:0000256" key="4">
    <source>
        <dbReference type="ARBA" id="ARBA00022692"/>
    </source>
</evidence>
<gene>
    <name evidence="9" type="ORF">FHU40_002093</name>
</gene>
<dbReference type="SUPFAM" id="SSF161098">
    <property type="entry name" value="MetI-like"/>
    <property type="match status" value="1"/>
</dbReference>
<evidence type="ECO:0000256" key="6">
    <source>
        <dbReference type="ARBA" id="ARBA00023136"/>
    </source>
</evidence>
<keyword evidence="6 7" id="KW-0472">Membrane</keyword>
<keyword evidence="10" id="KW-1185">Reference proteome</keyword>
<feature type="transmembrane region" description="Helical" evidence="7">
    <location>
        <begin position="21"/>
        <end position="48"/>
    </location>
</feature>
<protein>
    <submittedName>
        <fullName evidence="9">NitT/TauT family transport system permease protein</fullName>
    </submittedName>
</protein>
<dbReference type="CDD" id="cd06261">
    <property type="entry name" value="TM_PBP2"/>
    <property type="match status" value="1"/>
</dbReference>
<reference evidence="9 10" key="1">
    <citation type="submission" date="2020-08" db="EMBL/GenBank/DDBJ databases">
        <title>Sequencing the genomes of 1000 actinobacteria strains.</title>
        <authorList>
            <person name="Klenk H.-P."/>
        </authorList>
    </citation>
    <scope>NUCLEOTIDE SEQUENCE [LARGE SCALE GENOMIC DNA]</scope>
    <source>
        <strain evidence="9 10">DSM 105498</strain>
    </source>
</reference>
<organism evidence="9 10">
    <name type="scientific">Nocardioides soli</name>
    <dbReference type="NCBI Taxonomy" id="1036020"/>
    <lineage>
        <taxon>Bacteria</taxon>
        <taxon>Bacillati</taxon>
        <taxon>Actinomycetota</taxon>
        <taxon>Actinomycetes</taxon>
        <taxon>Propionibacteriales</taxon>
        <taxon>Nocardioidaceae</taxon>
        <taxon>Nocardioides</taxon>
    </lineage>
</organism>